<evidence type="ECO:0000313" key="3">
    <source>
        <dbReference type="Proteomes" id="UP000001694"/>
    </source>
</evidence>
<dbReference type="HOGENOM" id="CLU_452457_0_0_2"/>
<dbReference type="EMBL" id="CP001014">
    <property type="protein sequence ID" value="ACB40788.1"/>
    <property type="molecule type" value="Genomic_DNA"/>
</dbReference>
<dbReference type="Proteomes" id="UP000001694">
    <property type="component" value="Chromosome"/>
</dbReference>
<dbReference type="OrthoDB" id="28655at2157"/>
<evidence type="ECO:0000256" key="1">
    <source>
        <dbReference type="SAM" id="Phobius"/>
    </source>
</evidence>
<name>B1YBI6_PYRNV</name>
<keyword evidence="1" id="KW-1133">Transmembrane helix</keyword>
<protein>
    <recommendedName>
        <fullName evidence="4">Bacterial repeat domain-containing protein</fullName>
    </recommendedName>
</protein>
<keyword evidence="1" id="KW-0472">Membrane</keyword>
<keyword evidence="3" id="KW-1185">Reference proteome</keyword>
<gene>
    <name evidence="2" type="ordered locus">Tneu_1873</name>
</gene>
<accession>B1YBI6</accession>
<dbReference type="KEGG" id="tne:Tneu_1873"/>
<feature type="transmembrane region" description="Helical" evidence="1">
    <location>
        <begin position="578"/>
        <end position="596"/>
    </location>
</feature>
<sequence length="603" mass="63294">MRLLLVLAGVALVFAQVYVFSDGSGYAVFSHMGFSVYSMDGRLQYVGGAPAYPGPTCIAFYTGAGVSVVTPRGALRAFYPLNFTPILLATDCQTVAAVNQTAGVYISQGVRYVFQLKAPPYAMSMLNGVAYVLDMSGDVVTAGPNGVSVLKIGGDPAGAAAGPHCVVASVVRGDVQYFYRVDAGTPQLIAQRRAKVGLAYTFAVGPGCRFAYVDGDKETAVALDGPYTIYGTSTGYIEVYRGDKLLYSKHVGGPVLALSSTSLNIAYETPAGVRPLILVNLTVYTNCGVWSMLKEASEPYSPPHILDFGNGTRCVLNSSSAAPGAVYAVYTREYYVQLSSPQPYAGWLPAGTRVPPPPEVSLGYIRLMPEGWAVGGRVVKEITVAGPLYASAVYRAVPAVNGTLGNGTAVVVSVDTPQVVWPQQPVYAVKKLYYVYVAPPGSVSGGSGYYPAGSHVAVSAGAPQAPPGCRYVFAGWVGINATSPNATVLVTKPISATPRYTMECLVRLRTKYGTAPAPQWVPVGTTITPEVAPTAVWDPFPIRYTFAGWAINGVVTKSIAVAGPVEAEAVWTLDPTPAVALAVGAVVAGVAVAYTIRRAKRTR</sequence>
<dbReference type="AlphaFoldDB" id="B1YBI6"/>
<proteinExistence type="predicted"/>
<dbReference type="STRING" id="444157.Tneu_1873"/>
<dbReference type="RefSeq" id="WP_012351207.1">
    <property type="nucleotide sequence ID" value="NC_010525.1"/>
</dbReference>
<keyword evidence="1" id="KW-0812">Transmembrane</keyword>
<organism evidence="2 3">
    <name type="scientific">Pyrobaculum neutrophilum (strain DSM 2338 / JCM 9278 / NBRC 100436 / V24Sta)</name>
    <name type="common">Thermoproteus neutrophilus</name>
    <dbReference type="NCBI Taxonomy" id="444157"/>
    <lineage>
        <taxon>Archaea</taxon>
        <taxon>Thermoproteota</taxon>
        <taxon>Thermoprotei</taxon>
        <taxon>Thermoproteales</taxon>
        <taxon>Thermoproteaceae</taxon>
        <taxon>Pyrobaculum</taxon>
    </lineage>
</organism>
<reference evidence="2" key="1">
    <citation type="submission" date="2008-03" db="EMBL/GenBank/DDBJ databases">
        <title>Complete sequence of Thermoproteus neutrophilus V24Sta.</title>
        <authorList>
            <consortium name="US DOE Joint Genome Institute"/>
            <person name="Copeland A."/>
            <person name="Lucas S."/>
            <person name="Lapidus A."/>
            <person name="Glavina del Rio T."/>
            <person name="Dalin E."/>
            <person name="Tice H."/>
            <person name="Bruce D."/>
            <person name="Goodwin L."/>
            <person name="Pitluck S."/>
            <person name="Sims D."/>
            <person name="Brettin T."/>
            <person name="Detter J.C."/>
            <person name="Han C."/>
            <person name="Kuske C.R."/>
            <person name="Schmutz J."/>
            <person name="Larimer F."/>
            <person name="Land M."/>
            <person name="Hauser L."/>
            <person name="Kyrpides N."/>
            <person name="Mikhailova N."/>
            <person name="Biddle J.F."/>
            <person name="Zhang Z."/>
            <person name="Fitz-Gibbon S.T."/>
            <person name="Lowe T.M."/>
            <person name="Saltikov C."/>
            <person name="House C.H."/>
            <person name="Richardson P."/>
        </authorList>
    </citation>
    <scope>NUCLEOTIDE SEQUENCE [LARGE SCALE GENOMIC DNA]</scope>
    <source>
        <strain evidence="2">V24Sta</strain>
    </source>
</reference>
<dbReference type="eggNOG" id="arCOG05471">
    <property type="taxonomic scope" value="Archaea"/>
</dbReference>
<dbReference type="GeneID" id="6166291"/>
<evidence type="ECO:0008006" key="4">
    <source>
        <dbReference type="Google" id="ProtNLM"/>
    </source>
</evidence>
<evidence type="ECO:0000313" key="2">
    <source>
        <dbReference type="EMBL" id="ACB40788.1"/>
    </source>
</evidence>